<dbReference type="Proteomes" id="UP001234297">
    <property type="component" value="Chromosome 7"/>
</dbReference>
<evidence type="ECO:0000313" key="1">
    <source>
        <dbReference type="EMBL" id="KAJ8629931.1"/>
    </source>
</evidence>
<name>A0ACC2L9P3_PERAE</name>
<sequence>MVGGRTFDSIICLVDWDFAAGLVVSVVNPQPGETIIDCCAAPGGKTLFMASYLRGQGMVSAVDLNKGRLRIFEETAKLQNADDIVTAVHADLRNFSVSYWTVNRSKHLELLLE</sequence>
<keyword evidence="2" id="KW-1185">Reference proteome</keyword>
<reference evidence="1 2" key="1">
    <citation type="journal article" date="2022" name="Hortic Res">
        <title>A haplotype resolved chromosomal level avocado genome allows analysis of novel avocado genes.</title>
        <authorList>
            <person name="Nath O."/>
            <person name="Fletcher S.J."/>
            <person name="Hayward A."/>
            <person name="Shaw L.M."/>
            <person name="Masouleh A.K."/>
            <person name="Furtado A."/>
            <person name="Henry R.J."/>
            <person name="Mitter N."/>
        </authorList>
    </citation>
    <scope>NUCLEOTIDE SEQUENCE [LARGE SCALE GENOMIC DNA]</scope>
    <source>
        <strain evidence="2">cv. Hass</strain>
    </source>
</reference>
<dbReference type="EMBL" id="CM056815">
    <property type="protein sequence ID" value="KAJ8629931.1"/>
    <property type="molecule type" value="Genomic_DNA"/>
</dbReference>
<proteinExistence type="predicted"/>
<accession>A0ACC2L9P3</accession>
<protein>
    <submittedName>
        <fullName evidence="1">Uncharacterized protein</fullName>
    </submittedName>
</protein>
<evidence type="ECO:0000313" key="2">
    <source>
        <dbReference type="Proteomes" id="UP001234297"/>
    </source>
</evidence>
<comment type="caution">
    <text evidence="1">The sequence shown here is derived from an EMBL/GenBank/DDBJ whole genome shotgun (WGS) entry which is preliminary data.</text>
</comment>
<gene>
    <name evidence="1" type="ORF">MRB53_023254</name>
</gene>
<organism evidence="1 2">
    <name type="scientific">Persea americana</name>
    <name type="common">Avocado</name>
    <dbReference type="NCBI Taxonomy" id="3435"/>
    <lineage>
        <taxon>Eukaryota</taxon>
        <taxon>Viridiplantae</taxon>
        <taxon>Streptophyta</taxon>
        <taxon>Embryophyta</taxon>
        <taxon>Tracheophyta</taxon>
        <taxon>Spermatophyta</taxon>
        <taxon>Magnoliopsida</taxon>
        <taxon>Magnoliidae</taxon>
        <taxon>Laurales</taxon>
        <taxon>Lauraceae</taxon>
        <taxon>Persea</taxon>
    </lineage>
</organism>